<dbReference type="Proteomes" id="UP001500889">
    <property type="component" value="Chromosome O"/>
</dbReference>
<protein>
    <submittedName>
        <fullName evidence="2">Telomere-binding protein cav-like</fullName>
    </submittedName>
</protein>
<gene>
    <name evidence="2" type="ORF">DMAD_09264</name>
</gene>
<dbReference type="AlphaFoldDB" id="A0AAU9EUZ0"/>
<evidence type="ECO:0000313" key="2">
    <source>
        <dbReference type="EMBL" id="BFF90808.1"/>
    </source>
</evidence>
<dbReference type="EMBL" id="AP029263">
    <property type="protein sequence ID" value="BFF90808.1"/>
    <property type="molecule type" value="Genomic_DNA"/>
</dbReference>
<reference evidence="2 3" key="1">
    <citation type="submission" date="2024-02" db="EMBL/GenBank/DDBJ databases">
        <title>A chromosome-level genome assembly of Drosophila madeirensis, a fruit fly species endemic to Madeira island.</title>
        <authorList>
            <person name="Tomihara K."/>
            <person name="Llopart A."/>
            <person name="Yamamoto D."/>
        </authorList>
    </citation>
    <scope>NUCLEOTIDE SEQUENCE [LARGE SCALE GENOMIC DNA]</scope>
    <source>
        <strain evidence="2 3">RF1</strain>
    </source>
</reference>
<evidence type="ECO:0000256" key="1">
    <source>
        <dbReference type="SAM" id="MobiDB-lite"/>
    </source>
</evidence>
<feature type="compositionally biased region" description="Polar residues" evidence="1">
    <location>
        <begin position="229"/>
        <end position="239"/>
    </location>
</feature>
<feature type="region of interest" description="Disordered" evidence="1">
    <location>
        <begin position="221"/>
        <end position="240"/>
    </location>
</feature>
<keyword evidence="3" id="KW-1185">Reference proteome</keyword>
<accession>A0AAU9EUZ0</accession>
<proteinExistence type="predicted"/>
<evidence type="ECO:0000313" key="3">
    <source>
        <dbReference type="Proteomes" id="UP001500889"/>
    </source>
</evidence>
<organism evidence="2 3">
    <name type="scientific">Drosophila madeirensis</name>
    <name type="common">Fruit fly</name>
    <dbReference type="NCBI Taxonomy" id="30013"/>
    <lineage>
        <taxon>Eukaryota</taxon>
        <taxon>Metazoa</taxon>
        <taxon>Ecdysozoa</taxon>
        <taxon>Arthropoda</taxon>
        <taxon>Hexapoda</taxon>
        <taxon>Insecta</taxon>
        <taxon>Pterygota</taxon>
        <taxon>Neoptera</taxon>
        <taxon>Endopterygota</taxon>
        <taxon>Diptera</taxon>
        <taxon>Brachycera</taxon>
        <taxon>Muscomorpha</taxon>
        <taxon>Ephydroidea</taxon>
        <taxon>Drosophilidae</taxon>
        <taxon>Drosophila</taxon>
        <taxon>Sophophora</taxon>
    </lineage>
</organism>
<name>A0AAU9EUZ0_DROMD</name>
<sequence length="291" mass="33321">MSEAGLPDYLAKFMAEDEERVMSMFDESEKELALILYEPCKITPADLQREYSAEELRELCLRTKVRVNMRELNCLWDAKERLGRRLDNRSESYINRMLIKSVVRKMVEPYTDEEVARHNLVKRSWLKKRNIMRLEGWKRERESQSDTISGTSLLDNSSQLDSTSLFELESQQSEPLPETFAQRMPVSVVEDTVEPCLPAQFGDLEMHAPGSEREMWGIRDEGDTVSLPPESQSQQNSSVPIVPGMDWVQAGLQINSEALSLINSTQSQPILSEDYNQFGTQVAVASTQEDY</sequence>